<feature type="compositionally biased region" description="Basic and acidic residues" evidence="10">
    <location>
        <begin position="880"/>
        <end position="892"/>
    </location>
</feature>
<gene>
    <name evidence="11" type="ORF">EXIGLDRAFT_651630</name>
</gene>
<comment type="similarity">
    <text evidence="8">Belongs to the CYC8/SSN6 family.</text>
</comment>
<feature type="repeat" description="TPR" evidence="9">
    <location>
        <begin position="239"/>
        <end position="272"/>
    </location>
</feature>
<keyword evidence="6" id="KW-0804">Transcription</keyword>
<feature type="compositionally biased region" description="Polar residues" evidence="10">
    <location>
        <begin position="388"/>
        <end position="418"/>
    </location>
</feature>
<dbReference type="InterPro" id="IPR019734">
    <property type="entry name" value="TPR_rpt"/>
</dbReference>
<feature type="repeat" description="TPR" evidence="9">
    <location>
        <begin position="22"/>
        <end position="55"/>
    </location>
</feature>
<dbReference type="Proteomes" id="UP000077266">
    <property type="component" value="Unassembled WGS sequence"/>
</dbReference>
<sequence length="933" mass="103726">MGALDRALSAYENALRHNTNSVHGLTACANILRIKEKYAQAVEYYQRALQLQPENGEIWSSLGRCYLMQDQLQKAYSAYQQALYFLPAPKEDPKLWYGIGILYDRYGSLEHAEEAFCAVLQMDKNFEKTNEILFRLGIIYKQQGKYRESLECFEVILRSPPSPLAHIDIWFQIGHVYEQLKDYDRAKDAYERVVIDAPNHAKVLQQLGWLYHLPQASFQNQDLAVQYLTKSLEADASDAQSWYLLGRAYMAGQKYSKAYEAYQQAVYRDGRNPTFWCSIGVLYFQINQFRDALDAYSRAIRINPYISEVWFDLGSLYESCNNQIADAIDAYERAAELDPKNTHIVQRLALLKNAQQTGSALPAAPVPKDVHPMAYASGPPVHTPHPTEATSNPPLLNMPQNGASHRGSTSLFNRSNSRGPGDMLPQPNGNSSTSNVRAGSPYDERDRRREDTFPPARGLLREQSPRGMHAPGRYNERPASRSGGGADRVSPRSISPPPPQRARSPSYASYSHARGAPPTQSPRYNNNNYDAPPPQGWEREQRRRENGRPDMPSRSSTLMSANGAGAYSRHGSPPPPGSQGYDRSPALPAMRDTPHGASRSPDMPRRRTSDESPRNGNGSQGGGWDRRESGPIPSMRDREPVYSSPRQVYMGEREPRRRYDPLMDDAPPRRMYDPPPPPMPPIQTQQMEYTYERGPPSPRAGDKRRRQEESVERTVRDSGSVASTGSSSGSRRQRRSADPSSAGTNGNGVSVPAKKEPLEISPRSSLRGESERQTPTGKRRSPPGPAPAAAPRTLDEDYDEGVADALIGLASFRPRAQAAPAPPPPPPPIQETNGNGMSLKRPPSPSSQSEAVSKRPRTDSMTLPPIATLSPTSPTSTTSGREEGEEREREPQQVRTSKPPSQGSISAVRPRTHSNSPRDREPQHTSPPRVEPV</sequence>
<feature type="compositionally biased region" description="Polar residues" evidence="10">
    <location>
        <begin position="893"/>
        <end position="905"/>
    </location>
</feature>
<dbReference type="GO" id="GO:0000122">
    <property type="term" value="P:negative regulation of transcription by RNA polymerase II"/>
    <property type="evidence" value="ECO:0007669"/>
    <property type="project" value="TreeGrafter"/>
</dbReference>
<keyword evidence="12" id="KW-1185">Reference proteome</keyword>
<evidence type="ECO:0000256" key="5">
    <source>
        <dbReference type="ARBA" id="ARBA00023015"/>
    </source>
</evidence>
<feature type="compositionally biased region" description="Basic and acidic residues" evidence="10">
    <location>
        <begin position="537"/>
        <end position="548"/>
    </location>
</feature>
<feature type="repeat" description="TPR" evidence="9">
    <location>
        <begin position="130"/>
        <end position="163"/>
    </location>
</feature>
<evidence type="ECO:0000256" key="7">
    <source>
        <dbReference type="ARBA" id="ARBA00023242"/>
    </source>
</evidence>
<accession>A0A166A2T8</accession>
<keyword evidence="7" id="KW-0539">Nucleus</keyword>
<dbReference type="InParanoid" id="A0A166A2T8"/>
<feature type="compositionally biased region" description="Pro residues" evidence="10">
    <location>
        <begin position="820"/>
        <end position="829"/>
    </location>
</feature>
<dbReference type="Pfam" id="PF13432">
    <property type="entry name" value="TPR_16"/>
    <property type="match status" value="1"/>
</dbReference>
<dbReference type="PANTHER" id="PTHR14017">
    <property type="entry name" value="LYSINE-SPECIFIC DEMETHYLASE"/>
    <property type="match status" value="1"/>
</dbReference>
<evidence type="ECO:0000256" key="3">
    <source>
        <dbReference type="ARBA" id="ARBA00022737"/>
    </source>
</evidence>
<comment type="subcellular location">
    <subcellularLocation>
        <location evidence="1">Nucleus</location>
    </subcellularLocation>
</comment>
<evidence type="ECO:0000313" key="11">
    <source>
        <dbReference type="EMBL" id="KZV88049.1"/>
    </source>
</evidence>
<dbReference type="Gene3D" id="1.25.40.10">
    <property type="entry name" value="Tetratricopeptide repeat domain"/>
    <property type="match status" value="3"/>
</dbReference>
<reference evidence="11 12" key="1">
    <citation type="journal article" date="2016" name="Mol. Biol. Evol.">
        <title>Comparative Genomics of Early-Diverging Mushroom-Forming Fungi Provides Insights into the Origins of Lignocellulose Decay Capabilities.</title>
        <authorList>
            <person name="Nagy L.G."/>
            <person name="Riley R."/>
            <person name="Tritt A."/>
            <person name="Adam C."/>
            <person name="Daum C."/>
            <person name="Floudas D."/>
            <person name="Sun H."/>
            <person name="Yadav J.S."/>
            <person name="Pangilinan J."/>
            <person name="Larsson K.H."/>
            <person name="Matsuura K."/>
            <person name="Barry K."/>
            <person name="Labutti K."/>
            <person name="Kuo R."/>
            <person name="Ohm R.A."/>
            <person name="Bhattacharya S.S."/>
            <person name="Shirouzu T."/>
            <person name="Yoshinaga Y."/>
            <person name="Martin F.M."/>
            <person name="Grigoriev I.V."/>
            <person name="Hibbett D.S."/>
        </authorList>
    </citation>
    <scope>NUCLEOTIDE SEQUENCE [LARGE SCALE GENOMIC DNA]</scope>
    <source>
        <strain evidence="11 12">HHB12029</strain>
    </source>
</reference>
<dbReference type="FunFam" id="1.25.40.10:FF:000403">
    <property type="entry name" value="General transcriptional repressor, putative"/>
    <property type="match status" value="1"/>
</dbReference>
<feature type="compositionally biased region" description="Basic and acidic residues" evidence="10">
    <location>
        <begin position="602"/>
        <end position="613"/>
    </location>
</feature>
<dbReference type="Pfam" id="PF13181">
    <property type="entry name" value="TPR_8"/>
    <property type="match status" value="3"/>
</dbReference>
<dbReference type="GO" id="GO:0005634">
    <property type="term" value="C:nucleus"/>
    <property type="evidence" value="ECO:0007669"/>
    <property type="project" value="UniProtKB-SubCell"/>
</dbReference>
<feature type="compositionally biased region" description="Polar residues" evidence="10">
    <location>
        <begin position="427"/>
        <end position="437"/>
    </location>
</feature>
<feature type="compositionally biased region" description="Basic and acidic residues" evidence="10">
    <location>
        <begin position="651"/>
        <end position="672"/>
    </location>
</feature>
<organism evidence="11 12">
    <name type="scientific">Exidia glandulosa HHB12029</name>
    <dbReference type="NCBI Taxonomy" id="1314781"/>
    <lineage>
        <taxon>Eukaryota</taxon>
        <taxon>Fungi</taxon>
        <taxon>Dikarya</taxon>
        <taxon>Basidiomycota</taxon>
        <taxon>Agaricomycotina</taxon>
        <taxon>Agaricomycetes</taxon>
        <taxon>Auriculariales</taxon>
        <taxon>Exidiaceae</taxon>
        <taxon>Exidia</taxon>
    </lineage>
</organism>
<dbReference type="PROSITE" id="PS51257">
    <property type="entry name" value="PROKAR_LIPOPROTEIN"/>
    <property type="match status" value="1"/>
</dbReference>
<evidence type="ECO:0000256" key="9">
    <source>
        <dbReference type="PROSITE-ProRule" id="PRU00339"/>
    </source>
</evidence>
<keyword evidence="2" id="KW-0678">Repressor</keyword>
<evidence type="ECO:0000256" key="2">
    <source>
        <dbReference type="ARBA" id="ARBA00022491"/>
    </source>
</evidence>
<dbReference type="GO" id="GO:0000978">
    <property type="term" value="F:RNA polymerase II cis-regulatory region sequence-specific DNA binding"/>
    <property type="evidence" value="ECO:0007669"/>
    <property type="project" value="TreeGrafter"/>
</dbReference>
<dbReference type="PROSITE" id="PS50005">
    <property type="entry name" value="TPR"/>
    <property type="match status" value="7"/>
</dbReference>
<protein>
    <submittedName>
        <fullName evidence="11">TPR-like protein</fullName>
    </submittedName>
</protein>
<evidence type="ECO:0000256" key="8">
    <source>
        <dbReference type="ARBA" id="ARBA00061082"/>
    </source>
</evidence>
<dbReference type="AlphaFoldDB" id="A0A166A2T8"/>
<evidence type="ECO:0000256" key="4">
    <source>
        <dbReference type="ARBA" id="ARBA00022803"/>
    </source>
</evidence>
<feature type="repeat" description="TPR" evidence="9">
    <location>
        <begin position="273"/>
        <end position="306"/>
    </location>
</feature>
<dbReference type="InterPro" id="IPR011990">
    <property type="entry name" value="TPR-like_helical_dom_sf"/>
</dbReference>
<evidence type="ECO:0000256" key="1">
    <source>
        <dbReference type="ARBA" id="ARBA00004123"/>
    </source>
</evidence>
<dbReference type="GO" id="GO:0031490">
    <property type="term" value="F:chromatin DNA binding"/>
    <property type="evidence" value="ECO:0007669"/>
    <property type="project" value="TreeGrafter"/>
</dbReference>
<dbReference type="SUPFAM" id="SSF48452">
    <property type="entry name" value="TPR-like"/>
    <property type="match status" value="1"/>
</dbReference>
<feature type="compositionally biased region" description="Low complexity" evidence="10">
    <location>
        <begin position="870"/>
        <end position="879"/>
    </location>
</feature>
<feature type="compositionally biased region" description="Basic and acidic residues" evidence="10">
    <location>
        <begin position="705"/>
        <end position="716"/>
    </location>
</feature>
<keyword evidence="5" id="KW-0805">Transcription regulation</keyword>
<dbReference type="STRING" id="1314781.A0A166A2T8"/>
<dbReference type="FunFam" id="1.25.40.10:FF:000078">
    <property type="entry name" value="Transcriptional corepressor Cyc8"/>
    <property type="match status" value="1"/>
</dbReference>
<evidence type="ECO:0000256" key="6">
    <source>
        <dbReference type="ARBA" id="ARBA00023163"/>
    </source>
</evidence>
<feature type="compositionally biased region" description="Basic and acidic residues" evidence="10">
    <location>
        <begin position="624"/>
        <end position="640"/>
    </location>
</feature>
<evidence type="ECO:0000256" key="10">
    <source>
        <dbReference type="SAM" id="MobiDB-lite"/>
    </source>
</evidence>
<feature type="compositionally biased region" description="Basic and acidic residues" evidence="10">
    <location>
        <begin position="442"/>
        <end position="452"/>
    </location>
</feature>
<dbReference type="Pfam" id="PF00515">
    <property type="entry name" value="TPR_1"/>
    <property type="match status" value="1"/>
</dbReference>
<dbReference type="PANTHER" id="PTHR14017:SF1">
    <property type="entry name" value="LD02225P"/>
    <property type="match status" value="1"/>
</dbReference>
<dbReference type="OrthoDB" id="418911at2759"/>
<feature type="repeat" description="TPR" evidence="9">
    <location>
        <begin position="56"/>
        <end position="89"/>
    </location>
</feature>
<feature type="region of interest" description="Disordered" evidence="10">
    <location>
        <begin position="360"/>
        <end position="933"/>
    </location>
</feature>
<dbReference type="PROSITE" id="PS50293">
    <property type="entry name" value="TPR_REGION"/>
    <property type="match status" value="1"/>
</dbReference>
<dbReference type="GO" id="GO:0017053">
    <property type="term" value="C:transcription repressor complex"/>
    <property type="evidence" value="ECO:0007669"/>
    <property type="project" value="TreeGrafter"/>
</dbReference>
<feature type="compositionally biased region" description="Low complexity" evidence="10">
    <location>
        <begin position="717"/>
        <end position="730"/>
    </location>
</feature>
<name>A0A166A2T8_EXIGL</name>
<dbReference type="EMBL" id="KV426109">
    <property type="protein sequence ID" value="KZV88049.1"/>
    <property type="molecule type" value="Genomic_DNA"/>
</dbReference>
<feature type="repeat" description="TPR" evidence="9">
    <location>
        <begin position="167"/>
        <end position="200"/>
    </location>
</feature>
<evidence type="ECO:0000313" key="12">
    <source>
        <dbReference type="Proteomes" id="UP000077266"/>
    </source>
</evidence>
<keyword evidence="3" id="KW-0677">Repeat</keyword>
<dbReference type="InterPro" id="IPR051630">
    <property type="entry name" value="Corepressor-Demethylase"/>
</dbReference>
<feature type="repeat" description="TPR" evidence="9">
    <location>
        <begin position="93"/>
        <end position="126"/>
    </location>
</feature>
<keyword evidence="4 9" id="KW-0802">TPR repeat</keyword>
<feature type="compositionally biased region" description="Polar residues" evidence="10">
    <location>
        <begin position="738"/>
        <end position="748"/>
    </location>
</feature>
<proteinExistence type="inferred from homology"/>
<dbReference type="Pfam" id="PF14559">
    <property type="entry name" value="TPR_19"/>
    <property type="match status" value="1"/>
</dbReference>
<dbReference type="SMART" id="SM00028">
    <property type="entry name" value="TPR"/>
    <property type="match status" value="9"/>
</dbReference>